<dbReference type="RefSeq" id="WP_200391131.1">
    <property type="nucleotide sequence ID" value="NZ_JAENIO010000012.1"/>
</dbReference>
<feature type="domain" description="Peptidase M56" evidence="2">
    <location>
        <begin position="52"/>
        <end position="255"/>
    </location>
</feature>
<dbReference type="PANTHER" id="PTHR34978">
    <property type="entry name" value="POSSIBLE SENSOR-TRANSDUCER PROTEIN BLAR"/>
    <property type="match status" value="1"/>
</dbReference>
<accession>A0A934RQF4</accession>
<feature type="transmembrane region" description="Helical" evidence="1">
    <location>
        <begin position="263"/>
        <end position="285"/>
    </location>
</feature>
<organism evidence="3 4">
    <name type="scientific">Roseibacillus ishigakijimensis</name>
    <dbReference type="NCBI Taxonomy" id="454146"/>
    <lineage>
        <taxon>Bacteria</taxon>
        <taxon>Pseudomonadati</taxon>
        <taxon>Verrucomicrobiota</taxon>
        <taxon>Verrucomicrobiia</taxon>
        <taxon>Verrucomicrobiales</taxon>
        <taxon>Verrucomicrobiaceae</taxon>
        <taxon>Roseibacillus</taxon>
    </lineage>
</organism>
<keyword evidence="1" id="KW-0472">Membrane</keyword>
<evidence type="ECO:0000256" key="1">
    <source>
        <dbReference type="SAM" id="Phobius"/>
    </source>
</evidence>
<dbReference type="EMBL" id="JAENIO010000012">
    <property type="protein sequence ID" value="MBK1833696.1"/>
    <property type="molecule type" value="Genomic_DNA"/>
</dbReference>
<comment type="caution">
    <text evidence="3">The sequence shown here is derived from an EMBL/GenBank/DDBJ whole genome shotgun (WGS) entry which is preliminary data.</text>
</comment>
<sequence>MPSPLVSILIAALGLLAMQLGGRRSPLLTGITLATLLALPLLDLLPKVALPLPTGLPASNGATYLTLVAPAYLLGVGLLLLRLLLDGLALRRWLQQTVPCSELSLLTALERAQGRLQFSPRVTLSLHPQLASPVAVGLWHRRVILPSCAQSWQGPTAEAVLLHELGHHQRRDLWCALAARLACILHWFNPLAWFLRRQLLTQCEFACDRRVLATGIDAKRYAHTLCDLALPRHAPSPALAMTMATQSTLRDRVEHLLSPRRPLTWPAIGITLILTAGTAIALSTLRPSARAAFSPESLPLLQEAELRLRANPFPAN</sequence>
<dbReference type="InterPro" id="IPR052173">
    <property type="entry name" value="Beta-lactam_resp_regulator"/>
</dbReference>
<evidence type="ECO:0000313" key="3">
    <source>
        <dbReference type="EMBL" id="MBK1833696.1"/>
    </source>
</evidence>
<keyword evidence="4" id="KW-1185">Reference proteome</keyword>
<feature type="transmembrane region" description="Helical" evidence="1">
    <location>
        <begin position="62"/>
        <end position="85"/>
    </location>
</feature>
<feature type="transmembrane region" description="Helical" evidence="1">
    <location>
        <begin position="173"/>
        <end position="195"/>
    </location>
</feature>
<evidence type="ECO:0000313" key="4">
    <source>
        <dbReference type="Proteomes" id="UP000604083"/>
    </source>
</evidence>
<proteinExistence type="predicted"/>
<name>A0A934RQF4_9BACT</name>
<dbReference type="Proteomes" id="UP000604083">
    <property type="component" value="Unassembled WGS sequence"/>
</dbReference>
<keyword evidence="1" id="KW-0812">Transmembrane</keyword>
<keyword evidence="1" id="KW-1133">Transmembrane helix</keyword>
<gene>
    <name evidence="3" type="ORF">JIN78_06440</name>
</gene>
<dbReference type="PANTHER" id="PTHR34978:SF3">
    <property type="entry name" value="SLR0241 PROTEIN"/>
    <property type="match status" value="1"/>
</dbReference>
<reference evidence="3" key="1">
    <citation type="submission" date="2021-01" db="EMBL/GenBank/DDBJ databases">
        <title>Modified the classification status of verrucomicrobia.</title>
        <authorList>
            <person name="Feng X."/>
        </authorList>
    </citation>
    <scope>NUCLEOTIDE SEQUENCE</scope>
    <source>
        <strain evidence="3">KCTC 12986</strain>
    </source>
</reference>
<dbReference type="InterPro" id="IPR008756">
    <property type="entry name" value="Peptidase_M56"/>
</dbReference>
<evidence type="ECO:0000259" key="2">
    <source>
        <dbReference type="Pfam" id="PF05569"/>
    </source>
</evidence>
<protein>
    <submittedName>
        <fullName evidence="3">M56 family metallopeptidase</fullName>
    </submittedName>
</protein>
<dbReference type="AlphaFoldDB" id="A0A934RQF4"/>
<dbReference type="CDD" id="cd07341">
    <property type="entry name" value="M56_BlaR1_MecR1_like"/>
    <property type="match status" value="1"/>
</dbReference>
<dbReference type="Pfam" id="PF05569">
    <property type="entry name" value="Peptidase_M56"/>
    <property type="match status" value="1"/>
</dbReference>